<dbReference type="EMBL" id="AXCM01011386">
    <property type="status" value="NOT_ANNOTATED_CDS"/>
    <property type="molecule type" value="Genomic_DNA"/>
</dbReference>
<reference evidence="2" key="2">
    <citation type="submission" date="2020-05" db="UniProtKB">
        <authorList>
            <consortium name="EnsemblMetazoa"/>
        </authorList>
    </citation>
    <scope>IDENTIFICATION</scope>
    <source>
        <strain evidence="2">A-37</strain>
    </source>
</reference>
<evidence type="ECO:0008006" key="4">
    <source>
        <dbReference type="Google" id="ProtNLM"/>
    </source>
</evidence>
<evidence type="ECO:0000313" key="3">
    <source>
        <dbReference type="Proteomes" id="UP000075883"/>
    </source>
</evidence>
<keyword evidence="1" id="KW-0732">Signal</keyword>
<evidence type="ECO:0000313" key="2">
    <source>
        <dbReference type="EnsemblMetazoa" id="ACUA005170-PA"/>
    </source>
</evidence>
<dbReference type="AlphaFoldDB" id="A0A182LYQ7"/>
<sequence>MGNNLTGTVIMRFWFVLLLGALLSGRCISTNDPSKELEGCGVSLFSFIMTRLNQQVEEYTACQQLNAGNSNYDCSENSRTELIACGSTLFQLAAIRISHQFAEFEECKRSDADASNAKDCSESIKRATADLQQGLHDYNHCTKDIR</sequence>
<feature type="signal peptide" evidence="1">
    <location>
        <begin position="1"/>
        <end position="29"/>
    </location>
</feature>
<keyword evidence="3" id="KW-1185">Reference proteome</keyword>
<protein>
    <recommendedName>
        <fullName evidence="4">Protein TsetseEP domain-containing protein</fullName>
    </recommendedName>
</protein>
<evidence type="ECO:0000256" key="1">
    <source>
        <dbReference type="SAM" id="SignalP"/>
    </source>
</evidence>
<organism evidence="2 3">
    <name type="scientific">Anopheles culicifacies</name>
    <dbReference type="NCBI Taxonomy" id="139723"/>
    <lineage>
        <taxon>Eukaryota</taxon>
        <taxon>Metazoa</taxon>
        <taxon>Ecdysozoa</taxon>
        <taxon>Arthropoda</taxon>
        <taxon>Hexapoda</taxon>
        <taxon>Insecta</taxon>
        <taxon>Pterygota</taxon>
        <taxon>Neoptera</taxon>
        <taxon>Endopterygota</taxon>
        <taxon>Diptera</taxon>
        <taxon>Nematocera</taxon>
        <taxon>Culicoidea</taxon>
        <taxon>Culicidae</taxon>
        <taxon>Anophelinae</taxon>
        <taxon>Anopheles</taxon>
        <taxon>culicifacies species complex</taxon>
    </lineage>
</organism>
<feature type="chain" id="PRO_5008127614" description="Protein TsetseEP domain-containing protein" evidence="1">
    <location>
        <begin position="30"/>
        <end position="146"/>
    </location>
</feature>
<dbReference type="VEuPathDB" id="VectorBase:ACUA005170"/>
<accession>A0A182LYQ7</accession>
<name>A0A182LYQ7_9DIPT</name>
<dbReference type="Proteomes" id="UP000075883">
    <property type="component" value="Unassembled WGS sequence"/>
</dbReference>
<proteinExistence type="predicted"/>
<reference evidence="3" key="1">
    <citation type="submission" date="2013-09" db="EMBL/GenBank/DDBJ databases">
        <title>The Genome Sequence of Anopheles culicifacies species A.</title>
        <authorList>
            <consortium name="The Broad Institute Genomics Platform"/>
            <person name="Neafsey D.E."/>
            <person name="Besansky N."/>
            <person name="Howell P."/>
            <person name="Walton C."/>
            <person name="Young S.K."/>
            <person name="Zeng Q."/>
            <person name="Gargeya S."/>
            <person name="Fitzgerald M."/>
            <person name="Haas B."/>
            <person name="Abouelleil A."/>
            <person name="Allen A.W."/>
            <person name="Alvarado L."/>
            <person name="Arachchi H.M."/>
            <person name="Berlin A.M."/>
            <person name="Chapman S.B."/>
            <person name="Gainer-Dewar J."/>
            <person name="Goldberg J."/>
            <person name="Griggs A."/>
            <person name="Gujja S."/>
            <person name="Hansen M."/>
            <person name="Howarth C."/>
            <person name="Imamovic A."/>
            <person name="Ireland A."/>
            <person name="Larimer J."/>
            <person name="McCowan C."/>
            <person name="Murphy C."/>
            <person name="Pearson M."/>
            <person name="Poon T.W."/>
            <person name="Priest M."/>
            <person name="Roberts A."/>
            <person name="Saif S."/>
            <person name="Shea T."/>
            <person name="Sisk P."/>
            <person name="Sykes S."/>
            <person name="Wortman J."/>
            <person name="Nusbaum C."/>
            <person name="Birren B."/>
        </authorList>
    </citation>
    <scope>NUCLEOTIDE SEQUENCE [LARGE SCALE GENOMIC DNA]</scope>
    <source>
        <strain evidence="3">A-37</strain>
    </source>
</reference>
<dbReference type="EnsemblMetazoa" id="ACUA005170-RA">
    <property type="protein sequence ID" value="ACUA005170-PA"/>
    <property type="gene ID" value="ACUA005170"/>
</dbReference>